<reference evidence="8" key="1">
    <citation type="submission" date="2019-08" db="EMBL/GenBank/DDBJ databases">
        <authorList>
            <person name="Kucharzyk K."/>
            <person name="Murdoch R.W."/>
            <person name="Higgins S."/>
            <person name="Loffler F."/>
        </authorList>
    </citation>
    <scope>NUCLEOTIDE SEQUENCE</scope>
</reference>
<evidence type="ECO:0000256" key="3">
    <source>
        <dbReference type="ARBA" id="ARBA00022516"/>
    </source>
</evidence>
<protein>
    <recommendedName>
        <fullName evidence="7">Phospholipid/glycerol acyltransferase domain-containing protein</fullName>
    </recommendedName>
</protein>
<dbReference type="InterPro" id="IPR004552">
    <property type="entry name" value="AGP_acyltrans"/>
</dbReference>
<dbReference type="SUPFAM" id="SSF69593">
    <property type="entry name" value="Glycerol-3-phosphate (1)-acyltransferase"/>
    <property type="match status" value="1"/>
</dbReference>
<keyword evidence="3" id="KW-0444">Lipid biosynthesis</keyword>
<accession>A0A644XL92</accession>
<evidence type="ECO:0000256" key="4">
    <source>
        <dbReference type="ARBA" id="ARBA00022679"/>
    </source>
</evidence>
<dbReference type="NCBIfam" id="TIGR00530">
    <property type="entry name" value="AGP_acyltrn"/>
    <property type="match status" value="1"/>
</dbReference>
<comment type="caution">
    <text evidence="8">The sequence shown here is derived from an EMBL/GenBank/DDBJ whole genome shotgun (WGS) entry which is preliminary data.</text>
</comment>
<evidence type="ECO:0000256" key="6">
    <source>
        <dbReference type="ARBA" id="ARBA00023315"/>
    </source>
</evidence>
<dbReference type="PANTHER" id="PTHR10434">
    <property type="entry name" value="1-ACYL-SN-GLYCEROL-3-PHOSPHATE ACYLTRANSFERASE"/>
    <property type="match status" value="1"/>
</dbReference>
<comment type="pathway">
    <text evidence="1">Lipid metabolism.</text>
</comment>
<dbReference type="GO" id="GO:0003841">
    <property type="term" value="F:1-acylglycerol-3-phosphate O-acyltransferase activity"/>
    <property type="evidence" value="ECO:0007669"/>
    <property type="project" value="InterPro"/>
</dbReference>
<comment type="similarity">
    <text evidence="2">Belongs to the 1-acyl-sn-glycerol-3-phosphate acyltransferase family.</text>
</comment>
<keyword evidence="4" id="KW-0808">Transferase</keyword>
<organism evidence="8">
    <name type="scientific">bioreactor metagenome</name>
    <dbReference type="NCBI Taxonomy" id="1076179"/>
    <lineage>
        <taxon>unclassified sequences</taxon>
        <taxon>metagenomes</taxon>
        <taxon>ecological metagenomes</taxon>
    </lineage>
</organism>
<evidence type="ECO:0000256" key="5">
    <source>
        <dbReference type="ARBA" id="ARBA00023098"/>
    </source>
</evidence>
<dbReference type="CDD" id="cd07989">
    <property type="entry name" value="LPLAT_AGPAT-like"/>
    <property type="match status" value="1"/>
</dbReference>
<evidence type="ECO:0000259" key="7">
    <source>
        <dbReference type="SMART" id="SM00563"/>
    </source>
</evidence>
<dbReference type="InterPro" id="IPR002123">
    <property type="entry name" value="Plipid/glycerol_acylTrfase"/>
</dbReference>
<dbReference type="AlphaFoldDB" id="A0A644XL92"/>
<evidence type="ECO:0000256" key="2">
    <source>
        <dbReference type="ARBA" id="ARBA00008655"/>
    </source>
</evidence>
<dbReference type="PANTHER" id="PTHR10434:SF64">
    <property type="entry name" value="1-ACYL-SN-GLYCEROL-3-PHOSPHATE ACYLTRANSFERASE-RELATED"/>
    <property type="match status" value="1"/>
</dbReference>
<keyword evidence="5" id="KW-0443">Lipid metabolism</keyword>
<dbReference type="GO" id="GO:0006654">
    <property type="term" value="P:phosphatidic acid biosynthetic process"/>
    <property type="evidence" value="ECO:0007669"/>
    <property type="project" value="TreeGrafter"/>
</dbReference>
<evidence type="ECO:0000313" key="8">
    <source>
        <dbReference type="EMBL" id="MPM15003.1"/>
    </source>
</evidence>
<sequence length="241" mass="27296">MLRSIAWYVVFFMGLLRSIPSMIKTKRFDEKDMAEEKERLTFKATSAWANSLLKVAGVRVNVHGLENLPKDQNVLFIGNHQGNFDIPIYISKIPVPKGFVSKIEVKKIPGVSTWMEYMHCVFMDRSNLRKAGEAIIQGVKVLKNGHSLVIFPEGTRSKGDKMGEFKAGSFKLATKSKVPIVPVTMSGSYKIMESNKRKWIIKPANVDLYIHPAIETTNLTKEEQDILPKKVYEIVKSKLPN</sequence>
<keyword evidence="6" id="KW-0012">Acyltransferase</keyword>
<dbReference type="Pfam" id="PF01553">
    <property type="entry name" value="Acyltransferase"/>
    <property type="match status" value="1"/>
</dbReference>
<dbReference type="SMART" id="SM00563">
    <property type="entry name" value="PlsC"/>
    <property type="match status" value="1"/>
</dbReference>
<evidence type="ECO:0000256" key="1">
    <source>
        <dbReference type="ARBA" id="ARBA00005189"/>
    </source>
</evidence>
<name>A0A644XL92_9ZZZZ</name>
<proteinExistence type="inferred from homology"/>
<dbReference type="EMBL" id="VSSQ01002370">
    <property type="protein sequence ID" value="MPM15003.1"/>
    <property type="molecule type" value="Genomic_DNA"/>
</dbReference>
<dbReference type="GO" id="GO:0016020">
    <property type="term" value="C:membrane"/>
    <property type="evidence" value="ECO:0007669"/>
    <property type="project" value="InterPro"/>
</dbReference>
<gene>
    <name evidence="8" type="ORF">SDC9_61368</name>
</gene>
<feature type="domain" description="Phospholipid/glycerol acyltransferase" evidence="7">
    <location>
        <begin position="74"/>
        <end position="188"/>
    </location>
</feature>